<keyword evidence="10" id="KW-0238">DNA-binding</keyword>
<evidence type="ECO:0000259" key="18">
    <source>
        <dbReference type="PROSITE" id="PS51068"/>
    </source>
</evidence>
<accession>A0A1F7X068</accession>
<comment type="catalytic activity">
    <reaction evidence="15">
        <text>2'-deoxyribonucleotide-(2'-deoxyribose 5'-phosphate)-2'-deoxyribonucleotide-DNA = a 3'-end 2'-deoxyribonucleotide-(2,3-dehydro-2,3-deoxyribose 5'-phosphate)-DNA + a 5'-end 5'-phospho-2'-deoxyribonucleoside-DNA + H(+)</text>
        <dbReference type="Rhea" id="RHEA:66592"/>
        <dbReference type="Rhea" id="RHEA-COMP:13180"/>
        <dbReference type="Rhea" id="RHEA-COMP:16897"/>
        <dbReference type="Rhea" id="RHEA-COMP:17067"/>
        <dbReference type="ChEBI" id="CHEBI:15378"/>
        <dbReference type="ChEBI" id="CHEBI:136412"/>
        <dbReference type="ChEBI" id="CHEBI:157695"/>
        <dbReference type="ChEBI" id="CHEBI:167181"/>
        <dbReference type="EC" id="4.2.99.18"/>
    </reaction>
</comment>
<keyword evidence="13" id="KW-0511">Multifunctional enzyme</keyword>
<dbReference type="FunFam" id="1.10.8.50:FF:000003">
    <property type="entry name" value="Formamidopyrimidine-DNA glycosylase"/>
    <property type="match status" value="1"/>
</dbReference>
<keyword evidence="5" id="KW-0479">Metal-binding</keyword>
<evidence type="ECO:0000256" key="2">
    <source>
        <dbReference type="ARBA" id="ARBA00001947"/>
    </source>
</evidence>
<dbReference type="Gene3D" id="3.20.190.10">
    <property type="entry name" value="MutM-like, N-terminal"/>
    <property type="match status" value="1"/>
</dbReference>
<evidence type="ECO:0000256" key="14">
    <source>
        <dbReference type="ARBA" id="ARBA00023295"/>
    </source>
</evidence>
<dbReference type="InterPro" id="IPR012319">
    <property type="entry name" value="FPG_cat"/>
</dbReference>
<dbReference type="EMBL" id="MGFP01000047">
    <property type="protein sequence ID" value="OGM08494.1"/>
    <property type="molecule type" value="Genomic_DNA"/>
</dbReference>
<evidence type="ECO:0000256" key="6">
    <source>
        <dbReference type="ARBA" id="ARBA00022763"/>
    </source>
</evidence>
<keyword evidence="11" id="KW-0234">DNA repair</keyword>
<gene>
    <name evidence="19" type="ORF">A2159_02715</name>
</gene>
<evidence type="ECO:0000256" key="16">
    <source>
        <dbReference type="PROSITE-ProRule" id="PRU00391"/>
    </source>
</evidence>
<dbReference type="InterPro" id="IPR015886">
    <property type="entry name" value="H2TH_FPG"/>
</dbReference>
<evidence type="ECO:0000256" key="7">
    <source>
        <dbReference type="ARBA" id="ARBA00022771"/>
    </source>
</evidence>
<dbReference type="Proteomes" id="UP000179219">
    <property type="component" value="Unassembled WGS sequence"/>
</dbReference>
<evidence type="ECO:0000256" key="9">
    <source>
        <dbReference type="ARBA" id="ARBA00022833"/>
    </source>
</evidence>
<dbReference type="NCBIfam" id="NF002211">
    <property type="entry name" value="PRK01103.1"/>
    <property type="match status" value="1"/>
</dbReference>
<evidence type="ECO:0000256" key="13">
    <source>
        <dbReference type="ARBA" id="ARBA00023268"/>
    </source>
</evidence>
<keyword evidence="7 16" id="KW-0863">Zinc-finger</keyword>
<dbReference type="PROSITE" id="PS51068">
    <property type="entry name" value="FPG_CAT"/>
    <property type="match status" value="1"/>
</dbReference>
<organism evidence="19 20">
    <name type="scientific">Candidatus Woesebacteria bacterium RBG_13_34_9</name>
    <dbReference type="NCBI Taxonomy" id="1802477"/>
    <lineage>
        <taxon>Bacteria</taxon>
        <taxon>Candidatus Woeseibacteriota</taxon>
    </lineage>
</organism>
<dbReference type="SUPFAM" id="SSF57716">
    <property type="entry name" value="Glucocorticoid receptor-like (DNA-binding domain)"/>
    <property type="match status" value="1"/>
</dbReference>
<dbReference type="SMART" id="SM00898">
    <property type="entry name" value="Fapy_DNA_glyco"/>
    <property type="match status" value="1"/>
</dbReference>
<feature type="domain" description="Formamidopyrimidine-DNA glycosylase catalytic" evidence="18">
    <location>
        <begin position="2"/>
        <end position="123"/>
    </location>
</feature>
<evidence type="ECO:0000256" key="5">
    <source>
        <dbReference type="ARBA" id="ARBA00022723"/>
    </source>
</evidence>
<evidence type="ECO:0000256" key="1">
    <source>
        <dbReference type="ARBA" id="ARBA00001668"/>
    </source>
</evidence>
<dbReference type="SMART" id="SM01232">
    <property type="entry name" value="H2TH"/>
    <property type="match status" value="1"/>
</dbReference>
<dbReference type="SUPFAM" id="SSF46946">
    <property type="entry name" value="S13-like H2TH domain"/>
    <property type="match status" value="1"/>
</dbReference>
<dbReference type="Pfam" id="PF01149">
    <property type="entry name" value="Fapy_DNA_glyco"/>
    <property type="match status" value="1"/>
</dbReference>
<dbReference type="InterPro" id="IPR010663">
    <property type="entry name" value="Znf_FPG/IleRS"/>
</dbReference>
<protein>
    <submittedName>
        <fullName evidence="19">DNA-formamidopyrimidine glycosylase</fullName>
    </submittedName>
</protein>
<dbReference type="InterPro" id="IPR020629">
    <property type="entry name" value="FPG_Glyclase"/>
</dbReference>
<evidence type="ECO:0000313" key="19">
    <source>
        <dbReference type="EMBL" id="OGM08494.1"/>
    </source>
</evidence>
<evidence type="ECO:0000259" key="17">
    <source>
        <dbReference type="PROSITE" id="PS51066"/>
    </source>
</evidence>
<evidence type="ECO:0000256" key="8">
    <source>
        <dbReference type="ARBA" id="ARBA00022801"/>
    </source>
</evidence>
<dbReference type="GO" id="GO:0003684">
    <property type="term" value="F:damaged DNA binding"/>
    <property type="evidence" value="ECO:0007669"/>
    <property type="project" value="InterPro"/>
</dbReference>
<comment type="subunit">
    <text evidence="4">Monomer.</text>
</comment>
<comment type="cofactor">
    <cofactor evidence="2">
        <name>Zn(2+)</name>
        <dbReference type="ChEBI" id="CHEBI:29105"/>
    </cofactor>
</comment>
<dbReference type="GO" id="GO:0140078">
    <property type="term" value="F:class I DNA-(apurinic or apyrimidinic site) endonuclease activity"/>
    <property type="evidence" value="ECO:0007669"/>
    <property type="project" value="UniProtKB-EC"/>
</dbReference>
<keyword evidence="14" id="KW-0326">Glycosidase</keyword>
<comment type="catalytic activity">
    <reaction evidence="1">
        <text>Hydrolysis of DNA containing ring-opened 7-methylguanine residues, releasing 2,6-diamino-4-hydroxy-5-(N-methyl)formamidopyrimidine.</text>
        <dbReference type="EC" id="3.2.2.23"/>
    </reaction>
</comment>
<evidence type="ECO:0000256" key="12">
    <source>
        <dbReference type="ARBA" id="ARBA00023239"/>
    </source>
</evidence>
<dbReference type="GO" id="GO:0008270">
    <property type="term" value="F:zinc ion binding"/>
    <property type="evidence" value="ECO:0007669"/>
    <property type="project" value="UniProtKB-KW"/>
</dbReference>
<comment type="similarity">
    <text evidence="3">Belongs to the FPG family.</text>
</comment>
<dbReference type="InterPro" id="IPR010979">
    <property type="entry name" value="Ribosomal_uS13-like_H2TH"/>
</dbReference>
<feature type="domain" description="FPG-type" evidence="17">
    <location>
        <begin position="248"/>
        <end position="283"/>
    </location>
</feature>
<name>A0A1F7X068_9BACT</name>
<dbReference type="Pfam" id="PF06831">
    <property type="entry name" value="H2TH"/>
    <property type="match status" value="1"/>
</dbReference>
<dbReference type="NCBIfam" id="TIGR00577">
    <property type="entry name" value="fpg"/>
    <property type="match status" value="1"/>
</dbReference>
<evidence type="ECO:0000313" key="20">
    <source>
        <dbReference type="Proteomes" id="UP000179219"/>
    </source>
</evidence>
<dbReference type="InterPro" id="IPR015887">
    <property type="entry name" value="DNA_glyclase_Znf_dom_DNA_BS"/>
</dbReference>
<dbReference type="AlphaFoldDB" id="A0A1F7X068"/>
<dbReference type="InterPro" id="IPR035937">
    <property type="entry name" value="FPG_N"/>
</dbReference>
<dbReference type="GO" id="GO:0006284">
    <property type="term" value="P:base-excision repair"/>
    <property type="evidence" value="ECO:0007669"/>
    <property type="project" value="InterPro"/>
</dbReference>
<reference evidence="19 20" key="1">
    <citation type="journal article" date="2016" name="Nat. Commun.">
        <title>Thousands of microbial genomes shed light on interconnected biogeochemical processes in an aquifer system.</title>
        <authorList>
            <person name="Anantharaman K."/>
            <person name="Brown C.T."/>
            <person name="Hug L.A."/>
            <person name="Sharon I."/>
            <person name="Castelle C.J."/>
            <person name="Probst A.J."/>
            <person name="Thomas B.C."/>
            <person name="Singh A."/>
            <person name="Wilkins M.J."/>
            <person name="Karaoz U."/>
            <person name="Brodie E.L."/>
            <person name="Williams K.H."/>
            <person name="Hubbard S.S."/>
            <person name="Banfield J.F."/>
        </authorList>
    </citation>
    <scope>NUCLEOTIDE SEQUENCE [LARGE SCALE GENOMIC DNA]</scope>
</reference>
<dbReference type="Gene3D" id="1.10.8.50">
    <property type="match status" value="1"/>
</dbReference>
<dbReference type="PROSITE" id="PS51066">
    <property type="entry name" value="ZF_FPG_2"/>
    <property type="match status" value="1"/>
</dbReference>
<keyword evidence="8" id="KW-0378">Hydrolase</keyword>
<keyword evidence="12" id="KW-0456">Lyase</keyword>
<evidence type="ECO:0000256" key="10">
    <source>
        <dbReference type="ARBA" id="ARBA00023125"/>
    </source>
</evidence>
<comment type="caution">
    <text evidence="19">The sequence shown here is derived from an EMBL/GenBank/DDBJ whole genome shotgun (WGS) entry which is preliminary data.</text>
</comment>
<dbReference type="CDD" id="cd08966">
    <property type="entry name" value="EcFpg-like_N"/>
    <property type="match status" value="1"/>
</dbReference>
<sequence length="283" mass="31749">MPELPEVESIKLQLQKYLLGHRIEDIVINYTKIFNGDKTKAIGTKVLGIRRFGKALVFDLDNAYSIVIQIKLTGQLIYRGLNLSKANLLSEKILGGLGGKHTHVVFKLDKGGTLYYNDVRKFGRILIAKSENLKAESQFLSKLGAEFLSDMTMDKFSEILKKSSQAIKVLLMDQTKMVGVGNIYANDALFHAKIKPQRKAESLKREEIEKLFNAVESVLKEGIKRGGASEQAYVTPDGSEGSYQDFTLVYGRENELCKNNCGERIKKIKLGGRGTYFCPKCQR</sequence>
<proteinExistence type="inferred from homology"/>
<dbReference type="Pfam" id="PF06827">
    <property type="entry name" value="zf-FPG_IleRS"/>
    <property type="match status" value="1"/>
</dbReference>
<evidence type="ECO:0000256" key="3">
    <source>
        <dbReference type="ARBA" id="ARBA00009409"/>
    </source>
</evidence>
<keyword evidence="9" id="KW-0862">Zinc</keyword>
<dbReference type="GO" id="GO:0034039">
    <property type="term" value="F:8-oxo-7,8-dihydroguanine DNA N-glycosylase activity"/>
    <property type="evidence" value="ECO:0007669"/>
    <property type="project" value="TreeGrafter"/>
</dbReference>
<dbReference type="PANTHER" id="PTHR22993:SF9">
    <property type="entry name" value="FORMAMIDOPYRIMIDINE-DNA GLYCOSYLASE"/>
    <property type="match status" value="1"/>
</dbReference>
<dbReference type="SUPFAM" id="SSF81624">
    <property type="entry name" value="N-terminal domain of MutM-like DNA repair proteins"/>
    <property type="match status" value="1"/>
</dbReference>
<keyword evidence="6" id="KW-0227">DNA damage</keyword>
<evidence type="ECO:0000256" key="11">
    <source>
        <dbReference type="ARBA" id="ARBA00023204"/>
    </source>
</evidence>
<dbReference type="PROSITE" id="PS01242">
    <property type="entry name" value="ZF_FPG_1"/>
    <property type="match status" value="1"/>
</dbReference>
<dbReference type="PANTHER" id="PTHR22993">
    <property type="entry name" value="FORMAMIDOPYRIMIDINE-DNA GLYCOSYLASE"/>
    <property type="match status" value="1"/>
</dbReference>
<evidence type="ECO:0000256" key="15">
    <source>
        <dbReference type="ARBA" id="ARBA00044632"/>
    </source>
</evidence>
<evidence type="ECO:0000256" key="4">
    <source>
        <dbReference type="ARBA" id="ARBA00011245"/>
    </source>
</evidence>
<dbReference type="InterPro" id="IPR000214">
    <property type="entry name" value="Znf_DNA_glyclase/AP_lyase"/>
</dbReference>